<feature type="transmembrane region" description="Helical" evidence="1">
    <location>
        <begin position="542"/>
        <end position="560"/>
    </location>
</feature>
<feature type="transmembrane region" description="Helical" evidence="1">
    <location>
        <begin position="6"/>
        <end position="23"/>
    </location>
</feature>
<accession>A0A1I0AGF0</accession>
<dbReference type="PANTHER" id="PTHR38434">
    <property type="entry name" value="BLL2549 PROTEIN"/>
    <property type="match status" value="1"/>
</dbReference>
<feature type="transmembrane region" description="Helical" evidence="1">
    <location>
        <begin position="741"/>
        <end position="761"/>
    </location>
</feature>
<dbReference type="InterPro" id="IPR019286">
    <property type="entry name" value="DUF2339_TM"/>
</dbReference>
<feature type="transmembrane region" description="Helical" evidence="1">
    <location>
        <begin position="567"/>
        <end position="584"/>
    </location>
</feature>
<feature type="transmembrane region" description="Helical" evidence="1">
    <location>
        <begin position="448"/>
        <end position="469"/>
    </location>
</feature>
<feature type="transmembrane region" description="Helical" evidence="1">
    <location>
        <begin position="284"/>
        <end position="304"/>
    </location>
</feature>
<gene>
    <name evidence="2" type="ORF">SAMN02583745_00945</name>
</gene>
<keyword evidence="3" id="KW-1185">Reference proteome</keyword>
<dbReference type="PANTHER" id="PTHR38434:SF1">
    <property type="entry name" value="BLL2549 PROTEIN"/>
    <property type="match status" value="1"/>
</dbReference>
<dbReference type="AlphaFoldDB" id="A0A1I0AGF0"/>
<feature type="transmembrane region" description="Helical" evidence="1">
    <location>
        <begin position="922"/>
        <end position="943"/>
    </location>
</feature>
<dbReference type="OrthoDB" id="207428at2"/>
<dbReference type="Proteomes" id="UP000242642">
    <property type="component" value="Unassembled WGS sequence"/>
</dbReference>
<dbReference type="EMBL" id="FOHV01000005">
    <property type="protein sequence ID" value="SES93264.1"/>
    <property type="molecule type" value="Genomic_DNA"/>
</dbReference>
<evidence type="ECO:0000313" key="3">
    <source>
        <dbReference type="Proteomes" id="UP000242642"/>
    </source>
</evidence>
<keyword evidence="1" id="KW-0812">Transmembrane</keyword>
<feature type="transmembrane region" description="Helical" evidence="1">
    <location>
        <begin position="644"/>
        <end position="663"/>
    </location>
</feature>
<dbReference type="RefSeq" id="WP_093318204.1">
    <property type="nucleotide sequence ID" value="NZ_FOHV01000005.1"/>
</dbReference>
<feature type="transmembrane region" description="Helical" evidence="1">
    <location>
        <begin position="843"/>
        <end position="864"/>
    </location>
</feature>
<reference evidence="3" key="1">
    <citation type="submission" date="2016-10" db="EMBL/GenBank/DDBJ databases">
        <authorList>
            <person name="Varghese N."/>
            <person name="Submissions S."/>
        </authorList>
    </citation>
    <scope>NUCLEOTIDE SEQUENCE [LARGE SCALE GENOMIC DNA]</scope>
    <source>
        <strain evidence="3">DSM 18579</strain>
    </source>
</reference>
<feature type="transmembrane region" description="Helical" evidence="1">
    <location>
        <begin position="411"/>
        <end position="433"/>
    </location>
</feature>
<feature type="transmembrane region" description="Helical" evidence="1">
    <location>
        <begin position="361"/>
        <end position="381"/>
    </location>
</feature>
<feature type="transmembrane region" description="Helical" evidence="1">
    <location>
        <begin position="669"/>
        <end position="690"/>
    </location>
</feature>
<feature type="transmembrane region" description="Helical" evidence="1">
    <location>
        <begin position="702"/>
        <end position="721"/>
    </location>
</feature>
<evidence type="ECO:0000256" key="1">
    <source>
        <dbReference type="SAM" id="Phobius"/>
    </source>
</evidence>
<feature type="transmembrane region" description="Helical" evidence="1">
    <location>
        <begin position="990"/>
        <end position="1009"/>
    </location>
</feature>
<feature type="transmembrane region" description="Helical" evidence="1">
    <location>
        <begin position="519"/>
        <end position="536"/>
    </location>
</feature>
<sequence length="1053" mass="118516">MFGYIPTIIIAISCAVFVLYLVIRNMSEQHSYQIRQLRIEIQLLKSEIISLLTKHPTSESIAAQQQDSIEISESEIISTAIESEPITIDPVNSADSNTSLTQEQEIDTNKHLDNKEIEPIQVNNLANEGEQILHSQAMSLDNATLVSENNSFSHQETKLEKQSIQSTLADEAEILYQNEWHINPEESEALKAESLSQPQNQETQLQHPTWFKTQFDRVKNWFFAGNWPVNIGILIFLIGIGALLRYLIQTGILDISISARLAGVGAVGVAGLFMGWRTRLSKPVFGLALQGGSVGVLLLVVFAASRLYEVMSVEIAFGLTVLILAASILMSLKQNALVLVAFAICAAYSAPLWLSTGSNNFIGLFSYYALINVAVVIMAVFRSWPLLNTIGYLFNAVVASLWAHYNYITDNFIIIQFFIALFFLFFTIIPIIYSKRIPLNLLFEDKKVNWVAIHSYLLMLITPGIVVIWEHRLFQMGLPLENIDPQLLLASIIWLIAAIQFALGYVQLKQPEHKEQGKIYYWLALGLATIAVPIAFSKDISGILFIAEGVMLYYIAAKALPKTIKNILIVLGLVLHSIAMMLIFESFTLTTLASFSIIEKRSLTDYLLTFSLALGMAISLHAINKQRITLSTQTPPSQLSHVIFNIYSSMAFILGLCSVTALVQYKLPVVHSVEIMALIFTSLTIVLYILTVKYWPSIKNAYSLTSFTFWSLFGYSIYTLFVQFDILDQSSSDSLPSKLTLINFILVPLGLGYLIILRSKYSSMVLPNKQKWHNISHGLNQTLFVLIISFVFYRAMIVLIDLLTLVNDEWLIAFILLPIAFMGYYLVLLTTKEKLKAFLPPKLMHTSLLIIWAGIAAICFYARLYSEGVNDPLVWIPLLNPVELPQLALGVGLLLSLRYFMMHIIYPKGMDDKLTKTMTASFYSIAGVAIFLFIQIVLIRMTYHWLLIEDIHWLSIDMFKRSQIQATLTLYWSVLAIAFWMYGAKKSNKSIWIIGAVLFGMALCKLLFIDRQHLGALPGIISFIVYGLFCVIIGYFLPLPKTNKANQSDTALQ</sequence>
<feature type="transmembrane region" description="Helical" evidence="1">
    <location>
        <begin position="810"/>
        <end position="831"/>
    </location>
</feature>
<organism evidence="2 3">
    <name type="scientific">Thorsellia anophelis DSM 18579</name>
    <dbReference type="NCBI Taxonomy" id="1123402"/>
    <lineage>
        <taxon>Bacteria</taxon>
        <taxon>Pseudomonadati</taxon>
        <taxon>Pseudomonadota</taxon>
        <taxon>Gammaproteobacteria</taxon>
        <taxon>Enterobacterales</taxon>
        <taxon>Thorselliaceae</taxon>
        <taxon>Thorsellia</taxon>
    </lineage>
</organism>
<keyword evidence="1" id="KW-1133">Transmembrane helix</keyword>
<feature type="transmembrane region" description="Helical" evidence="1">
    <location>
        <begin position="782"/>
        <end position="804"/>
    </location>
</feature>
<protein>
    <submittedName>
        <fullName evidence="2">Predicted membrane protein</fullName>
    </submittedName>
</protein>
<feature type="transmembrane region" description="Helical" evidence="1">
    <location>
        <begin position="310"/>
        <end position="329"/>
    </location>
</feature>
<keyword evidence="1" id="KW-0472">Membrane</keyword>
<name>A0A1I0AGF0_9GAMM</name>
<feature type="transmembrane region" description="Helical" evidence="1">
    <location>
        <begin position="260"/>
        <end position="277"/>
    </location>
</feature>
<feature type="transmembrane region" description="Helical" evidence="1">
    <location>
        <begin position="963"/>
        <end position="983"/>
    </location>
</feature>
<feature type="transmembrane region" description="Helical" evidence="1">
    <location>
        <begin position="227"/>
        <end position="248"/>
    </location>
</feature>
<feature type="transmembrane region" description="Helical" evidence="1">
    <location>
        <begin position="336"/>
        <end position="355"/>
    </location>
</feature>
<dbReference type="Pfam" id="PF10101">
    <property type="entry name" value="DUF2339"/>
    <property type="match status" value="1"/>
</dbReference>
<proteinExistence type="predicted"/>
<dbReference type="STRING" id="1123402.SAMN02583745_00945"/>
<feature type="transmembrane region" description="Helical" evidence="1">
    <location>
        <begin position="884"/>
        <end position="901"/>
    </location>
</feature>
<feature type="transmembrane region" description="Helical" evidence="1">
    <location>
        <begin position="1015"/>
        <end position="1037"/>
    </location>
</feature>
<feature type="transmembrane region" description="Helical" evidence="1">
    <location>
        <begin position="604"/>
        <end position="623"/>
    </location>
</feature>
<evidence type="ECO:0000313" key="2">
    <source>
        <dbReference type="EMBL" id="SES93264.1"/>
    </source>
</evidence>
<feature type="transmembrane region" description="Helical" evidence="1">
    <location>
        <begin position="489"/>
        <end position="507"/>
    </location>
</feature>
<feature type="transmembrane region" description="Helical" evidence="1">
    <location>
        <begin position="386"/>
        <end position="405"/>
    </location>
</feature>